<evidence type="ECO:0000256" key="5">
    <source>
        <dbReference type="SAM" id="Phobius"/>
    </source>
</evidence>
<gene>
    <name evidence="7" type="ORF">BU24DRAFT_438095</name>
</gene>
<dbReference type="PANTHER" id="PTHR10730:SF53">
    <property type="entry name" value="GLYCOSYLTRANSFERASE 25 FAMILY MEMBER"/>
    <property type="match status" value="1"/>
</dbReference>
<keyword evidence="5" id="KW-0812">Transmembrane</keyword>
<proteinExistence type="inferred from homology"/>
<reference evidence="7" key="1">
    <citation type="journal article" date="2020" name="Stud. Mycol.">
        <title>101 Dothideomycetes genomes: a test case for predicting lifestyles and emergence of pathogens.</title>
        <authorList>
            <person name="Haridas S."/>
            <person name="Albert R."/>
            <person name="Binder M."/>
            <person name="Bloem J."/>
            <person name="Labutti K."/>
            <person name="Salamov A."/>
            <person name="Andreopoulos B."/>
            <person name="Baker S."/>
            <person name="Barry K."/>
            <person name="Bills G."/>
            <person name="Bluhm B."/>
            <person name="Cannon C."/>
            <person name="Castanera R."/>
            <person name="Culley D."/>
            <person name="Daum C."/>
            <person name="Ezra D."/>
            <person name="Gonzalez J."/>
            <person name="Henrissat B."/>
            <person name="Kuo A."/>
            <person name="Liang C."/>
            <person name="Lipzen A."/>
            <person name="Lutzoni F."/>
            <person name="Magnuson J."/>
            <person name="Mondo S."/>
            <person name="Nolan M."/>
            <person name="Ohm R."/>
            <person name="Pangilinan J."/>
            <person name="Park H.-J."/>
            <person name="Ramirez L."/>
            <person name="Alfaro M."/>
            <person name="Sun H."/>
            <person name="Tritt A."/>
            <person name="Yoshinaga Y."/>
            <person name="Zwiers L.-H."/>
            <person name="Turgeon B."/>
            <person name="Goodwin S."/>
            <person name="Spatafora J."/>
            <person name="Crous P."/>
            <person name="Grigoriev I."/>
        </authorList>
    </citation>
    <scope>NUCLEOTIDE SEQUENCE</scope>
    <source>
        <strain evidence="7">CBS 175.79</strain>
    </source>
</reference>
<organism evidence="7 8">
    <name type="scientific">Aaosphaeria arxii CBS 175.79</name>
    <dbReference type="NCBI Taxonomy" id="1450172"/>
    <lineage>
        <taxon>Eukaryota</taxon>
        <taxon>Fungi</taxon>
        <taxon>Dikarya</taxon>
        <taxon>Ascomycota</taxon>
        <taxon>Pezizomycotina</taxon>
        <taxon>Dothideomycetes</taxon>
        <taxon>Pleosporomycetidae</taxon>
        <taxon>Pleosporales</taxon>
        <taxon>Pleosporales incertae sedis</taxon>
        <taxon>Aaosphaeria</taxon>
    </lineage>
</organism>
<evidence type="ECO:0000256" key="4">
    <source>
        <dbReference type="SAM" id="MobiDB-lite"/>
    </source>
</evidence>
<keyword evidence="2" id="KW-0328">Glycosyltransferase</keyword>
<evidence type="ECO:0000256" key="1">
    <source>
        <dbReference type="ARBA" id="ARBA00006721"/>
    </source>
</evidence>
<name>A0A6A5Y4W1_9PLEO</name>
<dbReference type="CDD" id="cd06532">
    <property type="entry name" value="Glyco_transf_25"/>
    <property type="match status" value="1"/>
</dbReference>
<evidence type="ECO:0000256" key="2">
    <source>
        <dbReference type="ARBA" id="ARBA00022676"/>
    </source>
</evidence>
<accession>A0A6A5Y4W1</accession>
<protein>
    <submittedName>
        <fullName evidence="7">Glycosyltransferase family 25 protein</fullName>
    </submittedName>
</protein>
<keyword evidence="3 7" id="KW-0808">Transferase</keyword>
<dbReference type="Proteomes" id="UP000799778">
    <property type="component" value="Unassembled WGS sequence"/>
</dbReference>
<dbReference type="GeneID" id="54287636"/>
<dbReference type="InterPro" id="IPR050757">
    <property type="entry name" value="Collagen_mod_GT25"/>
</dbReference>
<dbReference type="PANTHER" id="PTHR10730">
    <property type="entry name" value="PROCOLLAGEN-LYSINE,2-OXOGLUTARATE 5-DIOXYGENASE/GLYCOSYLTRANSFERASE 25 FAMILY MEMBER"/>
    <property type="match status" value="1"/>
</dbReference>
<evidence type="ECO:0000313" key="7">
    <source>
        <dbReference type="EMBL" id="KAF2020548.1"/>
    </source>
</evidence>
<dbReference type="GO" id="GO:0016740">
    <property type="term" value="F:transferase activity"/>
    <property type="evidence" value="ECO:0007669"/>
    <property type="project" value="UniProtKB-KW"/>
</dbReference>
<dbReference type="Pfam" id="PF01755">
    <property type="entry name" value="Glyco_transf_25"/>
    <property type="match status" value="1"/>
</dbReference>
<feature type="transmembrane region" description="Helical" evidence="5">
    <location>
        <begin position="9"/>
        <end position="29"/>
    </location>
</feature>
<comment type="similarity">
    <text evidence="1">Belongs to the glycosyltransferase 25 family.</text>
</comment>
<keyword evidence="5" id="KW-0472">Membrane</keyword>
<keyword evidence="5" id="KW-1133">Transmembrane helix</keyword>
<dbReference type="OrthoDB" id="47375at2759"/>
<evidence type="ECO:0000313" key="8">
    <source>
        <dbReference type="Proteomes" id="UP000799778"/>
    </source>
</evidence>
<dbReference type="AlphaFoldDB" id="A0A6A5Y4W1"/>
<dbReference type="RefSeq" id="XP_033388887.1">
    <property type="nucleotide sequence ID" value="XM_033530239.1"/>
</dbReference>
<feature type="domain" description="Glycosyl transferase family 25" evidence="6">
    <location>
        <begin position="61"/>
        <end position="171"/>
    </location>
</feature>
<dbReference type="InterPro" id="IPR002654">
    <property type="entry name" value="Glyco_trans_25"/>
</dbReference>
<keyword evidence="8" id="KW-1185">Reference proteome</keyword>
<feature type="region of interest" description="Disordered" evidence="4">
    <location>
        <begin position="171"/>
        <end position="191"/>
    </location>
</feature>
<evidence type="ECO:0000256" key="3">
    <source>
        <dbReference type="ARBA" id="ARBA00022679"/>
    </source>
</evidence>
<sequence>MPSQSHGRIWLVGVVCLFLVLLVLKYQFIPSPRDGYSFTRQYIHSKQTLQDGIANDTLGFEKIFAINAPWRTDRKDSISLAASYSGISLDWIDGVRAEDILLKAYPPGNHQDMSEGNRGSWRAHMNAIREVIQQNLTTALIFEDDVDWDFRIRSQLSDFSHAARKLQDILSQSEHDSSKPPPSSEALSQNEQAKLSTLLLPPISKLSTSHQEPYGLDWDILWLGHCGAKLPPSSPNSPNRIMLSDDPTVPEPQYLKPMSYAPLDAIGTLYSPHSRLVHRANETLCTIAYAVTQSGARKILYEFGVREMTKGYDFALSDYCNGLTRGATKETMPMCVTVQPPIFSHHFAEKGGSDIMKVGQGGKVPEGTRYVKWSVRMNLERLVKGEEGIVEQWPDTVDR</sequence>
<dbReference type="EMBL" id="ML978066">
    <property type="protein sequence ID" value="KAF2020548.1"/>
    <property type="molecule type" value="Genomic_DNA"/>
</dbReference>
<evidence type="ECO:0000259" key="6">
    <source>
        <dbReference type="Pfam" id="PF01755"/>
    </source>
</evidence>